<keyword evidence="1" id="KW-0812">Transmembrane</keyword>
<dbReference type="Proteomes" id="UP000461585">
    <property type="component" value="Unassembled WGS sequence"/>
</dbReference>
<gene>
    <name evidence="3" type="ORF">GXN74_08670</name>
</gene>
<accession>A0A7X5HWA3</accession>
<evidence type="ECO:0000313" key="3">
    <source>
        <dbReference type="EMBL" id="NDL67810.1"/>
    </source>
</evidence>
<proteinExistence type="predicted"/>
<reference evidence="3 4" key="1">
    <citation type="submission" date="2020-01" db="EMBL/GenBank/DDBJ databases">
        <title>Anaeroalcalibacter tamaniensis gen. nov., sp. nov., moderately halophilic strictly anaerobic fermenter bacterium from mud volcano of Taman peninsula.</title>
        <authorList>
            <person name="Frolova A."/>
            <person name="Merkel A.Y."/>
            <person name="Slobodkin A.I."/>
        </authorList>
    </citation>
    <scope>NUCLEOTIDE SEQUENCE [LARGE SCALE GENOMIC DNA]</scope>
    <source>
        <strain evidence="3 4">F-3ap</strain>
    </source>
</reference>
<organism evidence="3 4">
    <name type="scientific">Anaerotalea alkaliphila</name>
    <dbReference type="NCBI Taxonomy" id="2662126"/>
    <lineage>
        <taxon>Bacteria</taxon>
        <taxon>Bacillati</taxon>
        <taxon>Bacillota</taxon>
        <taxon>Clostridia</taxon>
        <taxon>Eubacteriales</taxon>
        <taxon>Anaerotalea</taxon>
    </lineage>
</organism>
<evidence type="ECO:0000313" key="4">
    <source>
        <dbReference type="Proteomes" id="UP000461585"/>
    </source>
</evidence>
<sequence>MKRDKIVGIGAVLTAVFFFYHTTAIRIPVNLAEPGPRLMPYLAEALMALCGIGMIVESEMKKEEDKPYLTKEGWKRLGIIFGVLSAYTMGLVVLGFLWVTPFMLFVLIGMLSGEQKVPRVKKAVISVAVTFALYFVFAKGFSVGLPAGMF</sequence>
<keyword evidence="1" id="KW-0472">Membrane</keyword>
<dbReference type="EMBL" id="JAAEEH010000021">
    <property type="protein sequence ID" value="NDL67810.1"/>
    <property type="molecule type" value="Genomic_DNA"/>
</dbReference>
<name>A0A7X5HWA3_9FIRM</name>
<evidence type="ECO:0000256" key="1">
    <source>
        <dbReference type="SAM" id="Phobius"/>
    </source>
</evidence>
<dbReference type="RefSeq" id="WP_162370538.1">
    <property type="nucleotide sequence ID" value="NZ_JAAEEH010000021.1"/>
</dbReference>
<feature type="domain" description="DUF1468" evidence="2">
    <location>
        <begin position="8"/>
        <end position="146"/>
    </location>
</feature>
<feature type="transmembrane region" description="Helical" evidence="1">
    <location>
        <begin position="123"/>
        <end position="145"/>
    </location>
</feature>
<feature type="transmembrane region" description="Helical" evidence="1">
    <location>
        <begin position="7"/>
        <end position="27"/>
    </location>
</feature>
<comment type="caution">
    <text evidence="3">The sequence shown here is derived from an EMBL/GenBank/DDBJ whole genome shotgun (WGS) entry which is preliminary data.</text>
</comment>
<feature type="transmembrane region" description="Helical" evidence="1">
    <location>
        <begin position="78"/>
        <end position="111"/>
    </location>
</feature>
<dbReference type="InterPro" id="IPR009936">
    <property type="entry name" value="DUF1468"/>
</dbReference>
<keyword evidence="4" id="KW-1185">Reference proteome</keyword>
<dbReference type="Pfam" id="PF07331">
    <property type="entry name" value="TctB"/>
    <property type="match status" value="1"/>
</dbReference>
<dbReference type="AlphaFoldDB" id="A0A7X5HWA3"/>
<feature type="transmembrane region" description="Helical" evidence="1">
    <location>
        <begin position="39"/>
        <end position="57"/>
    </location>
</feature>
<protein>
    <submittedName>
        <fullName evidence="3">Tripartite tricarboxylate transporter TctB family protein</fullName>
    </submittedName>
</protein>
<keyword evidence="1" id="KW-1133">Transmembrane helix</keyword>
<evidence type="ECO:0000259" key="2">
    <source>
        <dbReference type="Pfam" id="PF07331"/>
    </source>
</evidence>